<dbReference type="InterPro" id="IPR005471">
    <property type="entry name" value="Tscrpt_reg_IclR_N"/>
</dbReference>
<accession>A0A7W8E4M8</accession>
<dbReference type="InterPro" id="IPR025997">
    <property type="entry name" value="SBP_2_dom"/>
</dbReference>
<dbReference type="SUPFAM" id="SSF53822">
    <property type="entry name" value="Periplasmic binding protein-like I"/>
    <property type="match status" value="1"/>
</dbReference>
<dbReference type="InterPro" id="IPR036388">
    <property type="entry name" value="WH-like_DNA-bd_sf"/>
</dbReference>
<dbReference type="AlphaFoldDB" id="A0A7W8E4M8"/>
<dbReference type="GO" id="GO:0030246">
    <property type="term" value="F:carbohydrate binding"/>
    <property type="evidence" value="ECO:0007669"/>
    <property type="project" value="UniProtKB-ARBA"/>
</dbReference>
<organism evidence="5 6">
    <name type="scientific">Granulicella aggregans</name>
    <dbReference type="NCBI Taxonomy" id="474949"/>
    <lineage>
        <taxon>Bacteria</taxon>
        <taxon>Pseudomonadati</taxon>
        <taxon>Acidobacteriota</taxon>
        <taxon>Terriglobia</taxon>
        <taxon>Terriglobales</taxon>
        <taxon>Acidobacteriaceae</taxon>
        <taxon>Granulicella</taxon>
    </lineage>
</organism>
<dbReference type="GO" id="GO:0003677">
    <property type="term" value="F:DNA binding"/>
    <property type="evidence" value="ECO:0007669"/>
    <property type="project" value="InterPro"/>
</dbReference>
<dbReference type="GO" id="GO:0030313">
    <property type="term" value="C:cell envelope"/>
    <property type="evidence" value="ECO:0007669"/>
    <property type="project" value="UniProtKB-SubCell"/>
</dbReference>
<comment type="subcellular location">
    <subcellularLocation>
        <location evidence="1">Cell envelope</location>
    </subcellularLocation>
</comment>
<proteinExistence type="inferred from homology"/>
<evidence type="ECO:0000313" key="5">
    <source>
        <dbReference type="EMBL" id="MBB5058817.1"/>
    </source>
</evidence>
<dbReference type="PANTHER" id="PTHR46847">
    <property type="entry name" value="D-ALLOSE-BINDING PERIPLASMIC PROTEIN-RELATED"/>
    <property type="match status" value="1"/>
</dbReference>
<dbReference type="InterPro" id="IPR036390">
    <property type="entry name" value="WH_DNA-bd_sf"/>
</dbReference>
<dbReference type="Pfam" id="PF09339">
    <property type="entry name" value="HTH_IclR"/>
    <property type="match status" value="1"/>
</dbReference>
<evidence type="ECO:0000256" key="2">
    <source>
        <dbReference type="ARBA" id="ARBA00007639"/>
    </source>
</evidence>
<dbReference type="Gene3D" id="1.10.10.10">
    <property type="entry name" value="Winged helix-like DNA-binding domain superfamily/Winged helix DNA-binding domain"/>
    <property type="match status" value="1"/>
</dbReference>
<reference evidence="5 6" key="1">
    <citation type="submission" date="2020-08" db="EMBL/GenBank/DDBJ databases">
        <title>Genomic Encyclopedia of Type Strains, Phase IV (KMG-V): Genome sequencing to study the core and pangenomes of soil and plant-associated prokaryotes.</title>
        <authorList>
            <person name="Whitman W."/>
        </authorList>
    </citation>
    <scope>NUCLEOTIDE SEQUENCE [LARGE SCALE GENOMIC DNA]</scope>
    <source>
        <strain evidence="5 6">M8UP14</strain>
    </source>
</reference>
<comment type="similarity">
    <text evidence="2">Belongs to the bacterial solute-binding protein 2 family.</text>
</comment>
<evidence type="ECO:0000256" key="3">
    <source>
        <dbReference type="ARBA" id="ARBA00022729"/>
    </source>
</evidence>
<dbReference type="InterPro" id="IPR028082">
    <property type="entry name" value="Peripla_BP_I"/>
</dbReference>
<gene>
    <name evidence="5" type="ORF">HDF16_003531</name>
</gene>
<keyword evidence="6" id="KW-1185">Reference proteome</keyword>
<evidence type="ECO:0000313" key="6">
    <source>
        <dbReference type="Proteomes" id="UP000540989"/>
    </source>
</evidence>
<dbReference type="SUPFAM" id="SSF46785">
    <property type="entry name" value="Winged helix' DNA-binding domain"/>
    <property type="match status" value="1"/>
</dbReference>
<comment type="caution">
    <text evidence="5">The sequence shown here is derived from an EMBL/GenBank/DDBJ whole genome shotgun (WGS) entry which is preliminary data.</text>
</comment>
<dbReference type="Proteomes" id="UP000540989">
    <property type="component" value="Unassembled WGS sequence"/>
</dbReference>
<feature type="domain" description="HTH iclR-type" evidence="4">
    <location>
        <begin position="10"/>
        <end position="92"/>
    </location>
</feature>
<name>A0A7W8E4M8_9BACT</name>
<dbReference type="SMART" id="SM00346">
    <property type="entry name" value="HTH_ICLR"/>
    <property type="match status" value="1"/>
</dbReference>
<dbReference type="EMBL" id="JACHIP010000004">
    <property type="protein sequence ID" value="MBB5058817.1"/>
    <property type="molecule type" value="Genomic_DNA"/>
</dbReference>
<evidence type="ECO:0000259" key="4">
    <source>
        <dbReference type="SMART" id="SM00346"/>
    </source>
</evidence>
<evidence type="ECO:0000256" key="1">
    <source>
        <dbReference type="ARBA" id="ARBA00004196"/>
    </source>
</evidence>
<protein>
    <submittedName>
        <fullName evidence="5">Ribose transport system substrate-binding protein</fullName>
    </submittedName>
</protein>
<dbReference type="PANTHER" id="PTHR46847:SF1">
    <property type="entry name" value="D-ALLOSE-BINDING PERIPLASMIC PROTEIN-RELATED"/>
    <property type="match status" value="1"/>
</dbReference>
<dbReference type="Gene3D" id="3.40.50.2300">
    <property type="match status" value="2"/>
</dbReference>
<dbReference type="Pfam" id="PF13407">
    <property type="entry name" value="Peripla_BP_4"/>
    <property type="match status" value="1"/>
</dbReference>
<dbReference type="GO" id="GO:0006355">
    <property type="term" value="P:regulation of DNA-templated transcription"/>
    <property type="evidence" value="ECO:0007669"/>
    <property type="project" value="InterPro"/>
</dbReference>
<sequence>MSLPPKDYTVSAVVRACDILKFCQGVAHDVSLDEVCTHTNMTRPTTYRLLTTLVSCGMLEKVRKNCYRLSNAQGHKHKLRFGYASQSEEFSFSRLVSESIRSSAYHAGVELLELSNRYNPKTAIRNAEAFVRERVDLVIEFQTSQRSAPIISSRLIEAGIPIIAIDIPHPGATYYGADNYRAGIIGGRALAQACLKQWGGVLDEVILLELPIAGPLPRSRMTGMLAGIRELIPKLPDEKARFIDGKGRFEDSLAVMRRHVARTKSTKILLGALNDPSCLGGLQAFEETGRSEHCLAVGHNASIEARREMRRSASRLVGSVGYFPERYGEAVLSLALDKAAGREIPSAIFVKHQMITASNVDIAYPHDALFQRSEGDSLLFSRH</sequence>
<dbReference type="RefSeq" id="WP_184219072.1">
    <property type="nucleotide sequence ID" value="NZ_JACHIP010000004.1"/>
</dbReference>
<keyword evidence="3" id="KW-0732">Signal</keyword>